<dbReference type="InterPro" id="IPR049450">
    <property type="entry name" value="ACOT8-like_C"/>
</dbReference>
<dbReference type="EMBL" id="VIGX01000001">
    <property type="protein sequence ID" value="TWS30380.1"/>
    <property type="molecule type" value="Genomic_DNA"/>
</dbReference>
<dbReference type="InterPro" id="IPR029069">
    <property type="entry name" value="HotDog_dom_sf"/>
</dbReference>
<protein>
    <submittedName>
        <fullName evidence="3">Thioesterase family protein</fullName>
    </submittedName>
</protein>
<dbReference type="Proteomes" id="UP000319375">
    <property type="component" value="Unassembled WGS sequence"/>
</dbReference>
<dbReference type="OrthoDB" id="4968093at2"/>
<gene>
    <name evidence="3" type="ORF">FK530_00390</name>
</gene>
<evidence type="ECO:0000259" key="1">
    <source>
        <dbReference type="Pfam" id="PF13622"/>
    </source>
</evidence>
<accession>A0A5C5S6B9</accession>
<reference evidence="3 4" key="1">
    <citation type="submission" date="2019-06" db="EMBL/GenBank/DDBJ databases">
        <title>Tsukamurella conjunctivitidis sp. nov., Tsukamurella assacharolytica sp. nov. and Tsukamurella sputae sp. nov. isolated from patients with conjunctivitis, bacteraemia (lymphoma) and respiratory infection (sputum) in Hong Kong.</title>
        <authorList>
            <person name="Teng J.L.L."/>
            <person name="Lee H.H."/>
            <person name="Fong J.Y.H."/>
            <person name="Fok K.M.N."/>
            <person name="Lau S.K.P."/>
            <person name="Woo P.C.Y."/>
        </authorList>
    </citation>
    <scope>NUCLEOTIDE SEQUENCE [LARGE SCALE GENOMIC DNA]</scope>
    <source>
        <strain evidence="3 4">HKU72</strain>
    </source>
</reference>
<dbReference type="Pfam" id="PF20789">
    <property type="entry name" value="4HBT_3C"/>
    <property type="match status" value="1"/>
</dbReference>
<dbReference type="RefSeq" id="WP_146485021.1">
    <property type="nucleotide sequence ID" value="NZ_VIGX01000001.1"/>
</dbReference>
<dbReference type="Pfam" id="PF13622">
    <property type="entry name" value="4HBT_3"/>
    <property type="match status" value="1"/>
</dbReference>
<organism evidence="3 4">
    <name type="scientific">Tsukamurella conjunctivitidis</name>
    <dbReference type="NCBI Taxonomy" id="2592068"/>
    <lineage>
        <taxon>Bacteria</taxon>
        <taxon>Bacillati</taxon>
        <taxon>Actinomycetota</taxon>
        <taxon>Actinomycetes</taxon>
        <taxon>Mycobacteriales</taxon>
        <taxon>Tsukamurellaceae</taxon>
        <taxon>Tsukamurella</taxon>
    </lineage>
</organism>
<evidence type="ECO:0000313" key="3">
    <source>
        <dbReference type="EMBL" id="TWS30380.1"/>
    </source>
</evidence>
<feature type="domain" description="Acyl-CoA thioesterase-like N-terminal HotDog" evidence="1">
    <location>
        <begin position="25"/>
        <end position="105"/>
    </location>
</feature>
<dbReference type="InterPro" id="IPR042171">
    <property type="entry name" value="Acyl-CoA_hotdog"/>
</dbReference>
<comment type="caution">
    <text evidence="3">The sequence shown here is derived from an EMBL/GenBank/DDBJ whole genome shotgun (WGS) entry which is preliminary data.</text>
</comment>
<evidence type="ECO:0000259" key="2">
    <source>
        <dbReference type="Pfam" id="PF20789"/>
    </source>
</evidence>
<name>A0A5C5S6B9_9ACTN</name>
<dbReference type="AlphaFoldDB" id="A0A5C5S6B9"/>
<sequence length="264" mass="27867">MTTLEVPAQFARSGGGFDSLPAAEGRWAPGTLSGPAIAGLLAQVLDTEFGEGLVGTRWHCDIFRMVASGHLDVRTRLVRSGRRIRVAEAEIIQNDKTVVRAAVTFYHRAPQPDGVVWSDPHVPAPPPPPEAPRLAMASGAGAYVSSDTPEQWANAERKRVWTRGWRVLDGEETTPFARAAMVSDCTNLVTGMGTGGVETINGDVSMAIARAPRGDEIGLEADQFVIVDGISISSASMFDRDGRFGVCTVTGVATGAAVHGPTSS</sequence>
<evidence type="ECO:0000313" key="4">
    <source>
        <dbReference type="Proteomes" id="UP000319375"/>
    </source>
</evidence>
<keyword evidence="4" id="KW-1185">Reference proteome</keyword>
<dbReference type="SUPFAM" id="SSF54637">
    <property type="entry name" value="Thioesterase/thiol ester dehydrase-isomerase"/>
    <property type="match status" value="1"/>
</dbReference>
<proteinExistence type="predicted"/>
<feature type="domain" description="Acyl-CoA thioesterase-like C-terminal" evidence="2">
    <location>
        <begin position="146"/>
        <end position="244"/>
    </location>
</feature>
<dbReference type="InterPro" id="IPR049449">
    <property type="entry name" value="TesB_ACOT8-like_N"/>
</dbReference>
<dbReference type="Gene3D" id="2.40.160.210">
    <property type="entry name" value="Acyl-CoA thioesterase, double hotdog domain"/>
    <property type="match status" value="1"/>
</dbReference>